<dbReference type="GO" id="GO:0008270">
    <property type="term" value="F:zinc ion binding"/>
    <property type="evidence" value="ECO:0007669"/>
    <property type="project" value="UniProtKB-KW"/>
</dbReference>
<keyword evidence="1" id="KW-0479">Metal-binding</keyword>
<comment type="caution">
    <text evidence="5">The sequence shown here is derived from an EMBL/GenBank/DDBJ whole genome shotgun (WGS) entry which is preliminary data.</text>
</comment>
<feature type="region of interest" description="Disordered" evidence="3">
    <location>
        <begin position="687"/>
        <end position="706"/>
    </location>
</feature>
<feature type="region of interest" description="Disordered" evidence="3">
    <location>
        <begin position="243"/>
        <end position="262"/>
    </location>
</feature>
<feature type="compositionally biased region" description="Polar residues" evidence="3">
    <location>
        <begin position="341"/>
        <end position="354"/>
    </location>
</feature>
<keyword evidence="1" id="KW-0863">Zinc-finger</keyword>
<accession>A0AAD8KR97</accession>
<feature type="domain" description="CCHC-type" evidence="4">
    <location>
        <begin position="189"/>
        <end position="204"/>
    </location>
</feature>
<dbReference type="GO" id="GO:0003676">
    <property type="term" value="F:nucleic acid binding"/>
    <property type="evidence" value="ECO:0007669"/>
    <property type="project" value="InterPro"/>
</dbReference>
<name>A0AAD8KR97_TARER</name>
<dbReference type="PROSITE" id="PS50158">
    <property type="entry name" value="ZF_CCHC"/>
    <property type="match status" value="1"/>
</dbReference>
<evidence type="ECO:0000256" key="3">
    <source>
        <dbReference type="SAM" id="MobiDB-lite"/>
    </source>
</evidence>
<dbReference type="InterPro" id="IPR036875">
    <property type="entry name" value="Znf_CCHC_sf"/>
</dbReference>
<feature type="region of interest" description="Disordered" evidence="3">
    <location>
        <begin position="210"/>
        <end position="237"/>
    </location>
</feature>
<feature type="region of interest" description="Disordered" evidence="3">
    <location>
        <begin position="341"/>
        <end position="360"/>
    </location>
</feature>
<protein>
    <recommendedName>
        <fullName evidence="4">CCHC-type domain-containing protein</fullName>
    </recommendedName>
</protein>
<feature type="region of interest" description="Disordered" evidence="3">
    <location>
        <begin position="518"/>
        <end position="552"/>
    </location>
</feature>
<keyword evidence="6" id="KW-1185">Reference proteome</keyword>
<organism evidence="5 6">
    <name type="scientific">Tagetes erecta</name>
    <name type="common">African marigold</name>
    <dbReference type="NCBI Taxonomy" id="13708"/>
    <lineage>
        <taxon>Eukaryota</taxon>
        <taxon>Viridiplantae</taxon>
        <taxon>Streptophyta</taxon>
        <taxon>Embryophyta</taxon>
        <taxon>Tracheophyta</taxon>
        <taxon>Spermatophyta</taxon>
        <taxon>Magnoliopsida</taxon>
        <taxon>eudicotyledons</taxon>
        <taxon>Gunneridae</taxon>
        <taxon>Pentapetalae</taxon>
        <taxon>asterids</taxon>
        <taxon>campanulids</taxon>
        <taxon>Asterales</taxon>
        <taxon>Asteraceae</taxon>
        <taxon>Asteroideae</taxon>
        <taxon>Heliantheae alliance</taxon>
        <taxon>Tageteae</taxon>
        <taxon>Tagetes</taxon>
    </lineage>
</organism>
<dbReference type="Proteomes" id="UP001229421">
    <property type="component" value="Unassembled WGS sequence"/>
</dbReference>
<dbReference type="InterPro" id="IPR001878">
    <property type="entry name" value="Znf_CCHC"/>
</dbReference>
<feature type="region of interest" description="Disordered" evidence="3">
    <location>
        <begin position="64"/>
        <end position="93"/>
    </location>
</feature>
<feature type="coiled-coil region" evidence="2">
    <location>
        <begin position="421"/>
        <end position="451"/>
    </location>
</feature>
<evidence type="ECO:0000313" key="6">
    <source>
        <dbReference type="Proteomes" id="UP001229421"/>
    </source>
</evidence>
<proteinExistence type="predicted"/>
<reference evidence="5" key="1">
    <citation type="journal article" date="2023" name="bioRxiv">
        <title>Improved chromosome-level genome assembly for marigold (Tagetes erecta).</title>
        <authorList>
            <person name="Jiang F."/>
            <person name="Yuan L."/>
            <person name="Wang S."/>
            <person name="Wang H."/>
            <person name="Xu D."/>
            <person name="Wang A."/>
            <person name="Fan W."/>
        </authorList>
    </citation>
    <scope>NUCLEOTIDE SEQUENCE</scope>
    <source>
        <strain evidence="5">WSJ</strain>
        <tissue evidence="5">Leaf</tissue>
    </source>
</reference>
<dbReference type="AlphaFoldDB" id="A0AAD8KR97"/>
<evidence type="ECO:0000256" key="1">
    <source>
        <dbReference type="PROSITE-ProRule" id="PRU00047"/>
    </source>
</evidence>
<sequence>MLLSNNYKNTDRTGSHAQYKYIVNPANTVENAFLAQDATKFEDEGDLFVGASFYTDSSYFPSLPTYSQPQSPPRTQVQSQNVKPQTENQSSTVQAKVKDVMNILLQDDETKTAFTAFMASFQAYQGSHLSQMDIVLQDLFEMDPDDVEEMDLNWQMVMVAYRTQKHAYVNRSYKPHANKTVSFDKSKARCFNCNCYGHFSRECKAPKNQNYNDQASSSGQNQGQSQSSSSSYQSRNQRFMQKPYQSLPMSELKDEGKKPEDQTKALVVSVKDGYDWSAYAEQFTSDLTSSLALVCEIEEDWSEEGDSKVIDTVSEDSEEYDWSAKADPVKESDTEIALMATSNESSSSTEQPKVSNDLPPNYVPLSEDVKERLCSEQCIKHVEHYRNHSFKIGDKLSKHEKIHEQLKIDHKIADEKILSLKESWNKTLKELELATKQLEEMTKNFEQEKVAHAVTQVELKKVKSCKNMVKQLVNERGNKNKTGLGFTHEPMPKSITQTLPENFNEVDHSPENERKFKEIQRSKSESEESEVLIESLKEEDGVTTEADDEASNKSEPVLIQLVEYPELNPKQEVKDEAKFSGYNDPEYIKWKNEQKAKVADQLIKKQEVNKTEVSNAKMQKLKSKVNQSEMKQSKGKSVIKSNVNTKAQTVKTDNVKPVKKKVSKDKTIKFVSAGTFDMNGSYGNQINSPIKSNSGLKTGSGPKSSAVIDKRIEPKKVTKQDGLKSMILRMHKQEKHELPQVELPEQSLLHSLCLPPKCILVNPLTSILPVFGTEVTPLA</sequence>
<evidence type="ECO:0000259" key="4">
    <source>
        <dbReference type="PROSITE" id="PS50158"/>
    </source>
</evidence>
<evidence type="ECO:0000256" key="2">
    <source>
        <dbReference type="SAM" id="Coils"/>
    </source>
</evidence>
<gene>
    <name evidence="5" type="ORF">QVD17_16742</name>
</gene>
<feature type="compositionally biased region" description="Low complexity" evidence="3">
    <location>
        <begin position="216"/>
        <end position="237"/>
    </location>
</feature>
<dbReference type="SUPFAM" id="SSF57756">
    <property type="entry name" value="Retrovirus zinc finger-like domains"/>
    <property type="match status" value="1"/>
</dbReference>
<feature type="compositionally biased region" description="Basic and acidic residues" evidence="3">
    <location>
        <begin position="251"/>
        <end position="262"/>
    </location>
</feature>
<keyword evidence="1" id="KW-0862">Zinc</keyword>
<feature type="compositionally biased region" description="Polar residues" evidence="3">
    <location>
        <begin position="687"/>
        <end position="703"/>
    </location>
</feature>
<dbReference type="EMBL" id="JAUHHV010000004">
    <property type="protein sequence ID" value="KAK1427964.1"/>
    <property type="molecule type" value="Genomic_DNA"/>
</dbReference>
<keyword evidence="2" id="KW-0175">Coiled coil</keyword>
<evidence type="ECO:0000313" key="5">
    <source>
        <dbReference type="EMBL" id="KAK1427964.1"/>
    </source>
</evidence>